<evidence type="ECO:0000313" key="4">
    <source>
        <dbReference type="EMBL" id="SFS41211.1"/>
    </source>
</evidence>
<keyword evidence="4" id="KW-0687">Ribonucleoprotein</keyword>
<organism evidence="4 5">
    <name type="scientific">Marininema halotolerans</name>
    <dbReference type="NCBI Taxonomy" id="1155944"/>
    <lineage>
        <taxon>Bacteria</taxon>
        <taxon>Bacillati</taxon>
        <taxon>Bacillota</taxon>
        <taxon>Bacilli</taxon>
        <taxon>Bacillales</taxon>
        <taxon>Thermoactinomycetaceae</taxon>
        <taxon>Marininema</taxon>
    </lineage>
</organism>
<gene>
    <name evidence="4" type="ORF">SAMN05444972_1026</name>
</gene>
<dbReference type="InterPro" id="IPR050680">
    <property type="entry name" value="YpeA/RimI_acetyltransf"/>
</dbReference>
<dbReference type="OrthoDB" id="67353at2"/>
<dbReference type="EMBL" id="FPAA01000002">
    <property type="protein sequence ID" value="SFS41211.1"/>
    <property type="molecule type" value="Genomic_DNA"/>
</dbReference>
<keyword evidence="2" id="KW-0012">Acyltransferase</keyword>
<keyword evidence="4" id="KW-0689">Ribosomal protein</keyword>
<evidence type="ECO:0000259" key="3">
    <source>
        <dbReference type="PROSITE" id="PS51186"/>
    </source>
</evidence>
<keyword evidence="5" id="KW-1185">Reference proteome</keyword>
<dbReference type="InterPro" id="IPR016181">
    <property type="entry name" value="Acyl_CoA_acyltransferase"/>
</dbReference>
<evidence type="ECO:0000256" key="2">
    <source>
        <dbReference type="ARBA" id="ARBA00023315"/>
    </source>
</evidence>
<accession>A0A1I6PLY6</accession>
<feature type="domain" description="N-acetyltransferase" evidence="3">
    <location>
        <begin position="39"/>
        <end position="175"/>
    </location>
</feature>
<dbReference type="RefSeq" id="WP_091833504.1">
    <property type="nucleotide sequence ID" value="NZ_FPAA01000002.1"/>
</dbReference>
<dbReference type="AlphaFoldDB" id="A0A1I6PLY6"/>
<dbReference type="GO" id="GO:0016747">
    <property type="term" value="F:acyltransferase activity, transferring groups other than amino-acyl groups"/>
    <property type="evidence" value="ECO:0007669"/>
    <property type="project" value="InterPro"/>
</dbReference>
<dbReference type="PANTHER" id="PTHR43420">
    <property type="entry name" value="ACETYLTRANSFERASE"/>
    <property type="match status" value="1"/>
</dbReference>
<protein>
    <submittedName>
        <fullName evidence="4">Ribosomal protein S18 acetylase RimI</fullName>
    </submittedName>
</protein>
<reference evidence="5" key="1">
    <citation type="submission" date="2016-10" db="EMBL/GenBank/DDBJ databases">
        <authorList>
            <person name="Varghese N."/>
            <person name="Submissions S."/>
        </authorList>
    </citation>
    <scope>NUCLEOTIDE SEQUENCE [LARGE SCALE GENOMIC DNA]</scope>
    <source>
        <strain evidence="5">DSM 45789</strain>
    </source>
</reference>
<dbReference type="PROSITE" id="PS51186">
    <property type="entry name" value="GNAT"/>
    <property type="match status" value="1"/>
</dbReference>
<dbReference type="GO" id="GO:0005840">
    <property type="term" value="C:ribosome"/>
    <property type="evidence" value="ECO:0007669"/>
    <property type="project" value="UniProtKB-KW"/>
</dbReference>
<dbReference type="CDD" id="cd04301">
    <property type="entry name" value="NAT_SF"/>
    <property type="match status" value="1"/>
</dbReference>
<evidence type="ECO:0000256" key="1">
    <source>
        <dbReference type="ARBA" id="ARBA00022679"/>
    </source>
</evidence>
<sequence length="175" mass="20522">MHSIRSLHARPYDPQKDEAVAMDFHLELMRNHYQLWAEITGEEYDSAYWEHTLTVEKAGKQWTEELAERHEDENTYIQMYSLTSSDEPIGILYLDIRRDHLTFQNAGYINEIYLAPEYQGQGLSRQILLDGETWFAKKGISSRQVFVTSNNLAAVRLYESMGYRVADYRMIKTEG</sequence>
<dbReference type="Gene3D" id="3.40.630.30">
    <property type="match status" value="1"/>
</dbReference>
<dbReference type="InterPro" id="IPR000182">
    <property type="entry name" value="GNAT_dom"/>
</dbReference>
<dbReference type="PANTHER" id="PTHR43420:SF47">
    <property type="entry name" value="N-ACETYLTRANSFERASE DOMAIN-CONTAINING PROTEIN"/>
    <property type="match status" value="1"/>
</dbReference>
<dbReference type="SUPFAM" id="SSF55729">
    <property type="entry name" value="Acyl-CoA N-acyltransferases (Nat)"/>
    <property type="match status" value="1"/>
</dbReference>
<evidence type="ECO:0000313" key="5">
    <source>
        <dbReference type="Proteomes" id="UP000198660"/>
    </source>
</evidence>
<dbReference type="Pfam" id="PF00583">
    <property type="entry name" value="Acetyltransf_1"/>
    <property type="match status" value="1"/>
</dbReference>
<name>A0A1I6PLY6_9BACL</name>
<keyword evidence="1" id="KW-0808">Transferase</keyword>
<proteinExistence type="predicted"/>
<dbReference type="Proteomes" id="UP000198660">
    <property type="component" value="Unassembled WGS sequence"/>
</dbReference>